<keyword evidence="1" id="KW-0812">Transmembrane</keyword>
<comment type="caution">
    <text evidence="2">The sequence shown here is derived from an EMBL/GenBank/DDBJ whole genome shotgun (WGS) entry which is preliminary data.</text>
</comment>
<dbReference type="Proteomes" id="UP001362999">
    <property type="component" value="Unassembled WGS sequence"/>
</dbReference>
<sequence length="100" mass="11234">MNHHRAPSSYSDESDNGTLYFCSKCDVCPMCGTPPSAREDGEDLPVPHVDLFRSLEVCQRILPTVPFALPFTLFVLEAYMQGGWAHLIIPYLLCIAAFWL</sequence>
<proteinExistence type="predicted"/>
<dbReference type="AlphaFoldDB" id="A0AAV9ZXG7"/>
<accession>A0AAV9ZXG7</accession>
<gene>
    <name evidence="2" type="ORF">R3P38DRAFT_3223307</name>
</gene>
<keyword evidence="1" id="KW-1133">Transmembrane helix</keyword>
<keyword evidence="1" id="KW-0472">Membrane</keyword>
<protein>
    <submittedName>
        <fullName evidence="2">Uncharacterized protein</fullName>
    </submittedName>
</protein>
<feature type="transmembrane region" description="Helical" evidence="1">
    <location>
        <begin position="78"/>
        <end position="99"/>
    </location>
</feature>
<evidence type="ECO:0000313" key="2">
    <source>
        <dbReference type="EMBL" id="KAK6995808.1"/>
    </source>
</evidence>
<reference evidence="2 3" key="1">
    <citation type="journal article" date="2024" name="J Genomics">
        <title>Draft genome sequencing and assembly of Favolaschia claudopus CIRM-BRFM 2984 isolated from oak limbs.</title>
        <authorList>
            <person name="Navarro D."/>
            <person name="Drula E."/>
            <person name="Chaduli D."/>
            <person name="Cazenave R."/>
            <person name="Ahrendt S."/>
            <person name="Wang J."/>
            <person name="Lipzen A."/>
            <person name="Daum C."/>
            <person name="Barry K."/>
            <person name="Grigoriev I.V."/>
            <person name="Favel A."/>
            <person name="Rosso M.N."/>
            <person name="Martin F."/>
        </authorList>
    </citation>
    <scope>NUCLEOTIDE SEQUENCE [LARGE SCALE GENOMIC DNA]</scope>
    <source>
        <strain evidence="2 3">CIRM-BRFM 2984</strain>
    </source>
</reference>
<keyword evidence="3" id="KW-1185">Reference proteome</keyword>
<organism evidence="2 3">
    <name type="scientific">Favolaschia claudopus</name>
    <dbReference type="NCBI Taxonomy" id="2862362"/>
    <lineage>
        <taxon>Eukaryota</taxon>
        <taxon>Fungi</taxon>
        <taxon>Dikarya</taxon>
        <taxon>Basidiomycota</taxon>
        <taxon>Agaricomycotina</taxon>
        <taxon>Agaricomycetes</taxon>
        <taxon>Agaricomycetidae</taxon>
        <taxon>Agaricales</taxon>
        <taxon>Marasmiineae</taxon>
        <taxon>Mycenaceae</taxon>
        <taxon>Favolaschia</taxon>
    </lineage>
</organism>
<evidence type="ECO:0000313" key="3">
    <source>
        <dbReference type="Proteomes" id="UP001362999"/>
    </source>
</evidence>
<dbReference type="EMBL" id="JAWWNJ010000101">
    <property type="protein sequence ID" value="KAK6995808.1"/>
    <property type="molecule type" value="Genomic_DNA"/>
</dbReference>
<name>A0AAV9ZXG7_9AGAR</name>
<evidence type="ECO:0000256" key="1">
    <source>
        <dbReference type="SAM" id="Phobius"/>
    </source>
</evidence>